<evidence type="ECO:0000313" key="1">
    <source>
        <dbReference type="EMBL" id="KAK8890796.1"/>
    </source>
</evidence>
<dbReference type="SUPFAM" id="SSF54236">
    <property type="entry name" value="Ubiquitin-like"/>
    <property type="match status" value="1"/>
</dbReference>
<comment type="caution">
    <text evidence="1">The sequence shown here is derived from an EMBL/GenBank/DDBJ whole genome shotgun (WGS) entry which is preliminary data.</text>
</comment>
<organism evidence="1 2">
    <name type="scientific">Tritrichomonas musculus</name>
    <dbReference type="NCBI Taxonomy" id="1915356"/>
    <lineage>
        <taxon>Eukaryota</taxon>
        <taxon>Metamonada</taxon>
        <taxon>Parabasalia</taxon>
        <taxon>Tritrichomonadida</taxon>
        <taxon>Tritrichomonadidae</taxon>
        <taxon>Tritrichomonas</taxon>
    </lineage>
</organism>
<keyword evidence="2" id="KW-1185">Reference proteome</keyword>
<reference evidence="1 2" key="1">
    <citation type="submission" date="2024-04" db="EMBL/GenBank/DDBJ databases">
        <title>Tritrichomonas musculus Genome.</title>
        <authorList>
            <person name="Alves-Ferreira E."/>
            <person name="Grigg M."/>
            <person name="Lorenzi H."/>
            <person name="Galac M."/>
        </authorList>
    </citation>
    <scope>NUCLEOTIDE SEQUENCE [LARGE SCALE GENOMIC DNA]</scope>
    <source>
        <strain evidence="1 2">EAF2021</strain>
    </source>
</reference>
<dbReference type="Proteomes" id="UP001470230">
    <property type="component" value="Unassembled WGS sequence"/>
</dbReference>
<evidence type="ECO:0000313" key="2">
    <source>
        <dbReference type="Proteomes" id="UP001470230"/>
    </source>
</evidence>
<protein>
    <recommendedName>
        <fullName evidence="3">Ubiquitin-like domain-containing protein</fullName>
    </recommendedName>
</protein>
<proteinExistence type="predicted"/>
<name>A0ABR2KJ48_9EUKA</name>
<dbReference type="InterPro" id="IPR029071">
    <property type="entry name" value="Ubiquitin-like_domsf"/>
</dbReference>
<sequence>MTNKIEVNFRLNGKIKHISASPDTKVSELIEKLKQGPNKEQVTIELFYGGRFLNPDFTLKNIKYDTKFPIDVFTSSDEYKKWYDELSQSCLSTSLLNVKDIIDRSASQESIDDDLAHTCFVNKLKKGIPRNVCEELKAQAEKNNVDESVMYLLYKQLGGDKEKALSFFNDDKKAKNPKRTRK</sequence>
<evidence type="ECO:0008006" key="3">
    <source>
        <dbReference type="Google" id="ProtNLM"/>
    </source>
</evidence>
<accession>A0ABR2KJ48</accession>
<dbReference type="EMBL" id="JAPFFF010000004">
    <property type="protein sequence ID" value="KAK8890796.1"/>
    <property type="molecule type" value="Genomic_DNA"/>
</dbReference>
<gene>
    <name evidence="1" type="ORF">M9Y10_027995</name>
</gene>